<feature type="compositionally biased region" description="Acidic residues" evidence="1">
    <location>
        <begin position="351"/>
        <end position="365"/>
    </location>
</feature>
<accession>A0A2N6T189</accession>
<proteinExistence type="predicted"/>
<feature type="region of interest" description="Disordered" evidence="1">
    <location>
        <begin position="275"/>
        <end position="333"/>
    </location>
</feature>
<feature type="compositionally biased region" description="Basic and acidic residues" evidence="1">
    <location>
        <begin position="568"/>
        <end position="579"/>
    </location>
</feature>
<feature type="domain" description="DUF222" evidence="2">
    <location>
        <begin position="49"/>
        <end position="278"/>
    </location>
</feature>
<gene>
    <name evidence="3" type="ORF">CJ204_02275</name>
</gene>
<comment type="caution">
    <text evidence="3">The sequence shown here is derived from an EMBL/GenBank/DDBJ whole genome shotgun (WGS) entry which is preliminary data.</text>
</comment>
<evidence type="ECO:0000256" key="1">
    <source>
        <dbReference type="SAM" id="MobiDB-lite"/>
    </source>
</evidence>
<dbReference type="InterPro" id="IPR003870">
    <property type="entry name" value="DUF222"/>
</dbReference>
<feature type="region of interest" description="Disordered" evidence="1">
    <location>
        <begin position="348"/>
        <end position="417"/>
    </location>
</feature>
<dbReference type="EMBL" id="PNHF01000003">
    <property type="protein sequence ID" value="PMC63081.1"/>
    <property type="molecule type" value="Genomic_DNA"/>
</dbReference>
<evidence type="ECO:0000313" key="3">
    <source>
        <dbReference type="EMBL" id="PMC63081.1"/>
    </source>
</evidence>
<feature type="compositionally biased region" description="Low complexity" evidence="1">
    <location>
        <begin position="366"/>
        <end position="378"/>
    </location>
</feature>
<dbReference type="Pfam" id="PF02720">
    <property type="entry name" value="DUF222"/>
    <property type="match status" value="1"/>
</dbReference>
<dbReference type="RefSeq" id="WP_102212033.1">
    <property type="nucleotide sequence ID" value="NZ_PNHF01000003.1"/>
</dbReference>
<feature type="compositionally biased region" description="Gly residues" evidence="1">
    <location>
        <begin position="275"/>
        <end position="289"/>
    </location>
</feature>
<organism evidence="3 4">
    <name type="scientific">Corynebacterium xerosis</name>
    <dbReference type="NCBI Taxonomy" id="1725"/>
    <lineage>
        <taxon>Bacteria</taxon>
        <taxon>Bacillati</taxon>
        <taxon>Actinomycetota</taxon>
        <taxon>Actinomycetes</taxon>
        <taxon>Mycobacteriales</taxon>
        <taxon>Corynebacteriaceae</taxon>
        <taxon>Corynebacterium</taxon>
    </lineage>
</organism>
<feature type="region of interest" description="Disordered" evidence="1">
    <location>
        <begin position="539"/>
        <end position="607"/>
    </location>
</feature>
<evidence type="ECO:0000259" key="2">
    <source>
        <dbReference type="Pfam" id="PF02720"/>
    </source>
</evidence>
<name>A0A2N6T189_9CORY</name>
<feature type="compositionally biased region" description="Basic and acidic residues" evidence="1">
    <location>
        <begin position="590"/>
        <end position="607"/>
    </location>
</feature>
<dbReference type="Proteomes" id="UP000235363">
    <property type="component" value="Unassembled WGS sequence"/>
</dbReference>
<reference evidence="3 4" key="1">
    <citation type="submission" date="2017-09" db="EMBL/GenBank/DDBJ databases">
        <title>Bacterial strain isolated from the female urinary microbiota.</title>
        <authorList>
            <person name="Thomas-White K."/>
            <person name="Kumar N."/>
            <person name="Forster S."/>
            <person name="Putonti C."/>
            <person name="Lawley T."/>
            <person name="Wolfe A.J."/>
        </authorList>
    </citation>
    <scope>NUCLEOTIDE SEQUENCE [LARGE SCALE GENOMIC DNA]</scope>
    <source>
        <strain evidence="3 4">UMB0908</strain>
    </source>
</reference>
<feature type="compositionally biased region" description="Basic and acidic residues" evidence="1">
    <location>
        <begin position="539"/>
        <end position="548"/>
    </location>
</feature>
<protein>
    <recommendedName>
        <fullName evidence="2">DUF222 domain-containing protein</fullName>
    </recommendedName>
</protein>
<dbReference type="AlphaFoldDB" id="A0A2N6T189"/>
<evidence type="ECO:0000313" key="4">
    <source>
        <dbReference type="Proteomes" id="UP000235363"/>
    </source>
</evidence>
<sequence length="607" mass="64488">MFGLSFGPMSTPAGCAADLLVAIDAIAEAATVARGAWHRLAGDEREAAYRKLEEARKVLAVVDAEYLQARCDDSPIAESKMPAVVARAQRVSRAEARRRQACLRRLSPGHAAPAAGVVGGAGNESYMPRVRAKVEAGVIGADAVEKIDRVLRGFPKSVHAELTRVADPHIAELVEHVEVDDLDALAPMLRAMLGIDDPYTDADRKRARDVRVGVQEHDGMSRISGRLTPHLAALIKRLAADHGRPGGLLAEGADDGRTAGQRLHDALEAALAAGYGKGAGPVGDEGWGPQGEPESQPQPDPHCGEGPCSEASEDGVTGPGVGSAPLIDPDFGAKADTWFDHTIEEAAAEAAAEEAEQPEGVEEPADASAAGTSADGAGYEAGSPRGGPGRGDPPRPGKPPRRGDPPRRRGRLQPARGTTSIVVVVTLDQLESMSGMAMTDTNVQMSVAEAVEHCDARNLFLSVMDFEGQPLYLGRNDRRGSLAQYLSLVAAEGMSSAPGSSAPAAWCHIHHTEGWQYGGDTSIDVLTLVDPLTHANVDDARSDPDKWWTRKGRGPGEPRIVWLPPVSKDPERVVGENRHPAGWTNPGRTMRREAREKRKAKWDEEGK</sequence>